<evidence type="ECO:0000313" key="8">
    <source>
        <dbReference type="EMBL" id="KAJ9559540.1"/>
    </source>
</evidence>
<dbReference type="PANTHER" id="PTHR13780">
    <property type="entry name" value="AMP-ACTIVATED PROTEIN KINASE, GAMMA REGULATORY SUBUNIT"/>
    <property type="match status" value="1"/>
</dbReference>
<feature type="domain" description="PB1" evidence="7">
    <location>
        <begin position="478"/>
        <end position="578"/>
    </location>
</feature>
<dbReference type="InterPro" id="IPR053793">
    <property type="entry name" value="PB1-like"/>
</dbReference>
<keyword evidence="5" id="KW-0472">Membrane</keyword>
<dbReference type="SUPFAM" id="SSF54277">
    <property type="entry name" value="CAD &amp; PB1 domains"/>
    <property type="match status" value="1"/>
</dbReference>
<reference evidence="8" key="1">
    <citation type="submission" date="2023-03" db="EMBL/GenBank/DDBJ databases">
        <title>Chromosome-scale reference genome and RAD-based genetic map of yellow starthistle (Centaurea solstitialis) reveal putative structural variation and QTLs associated with invader traits.</title>
        <authorList>
            <person name="Reatini B."/>
            <person name="Cang F.A."/>
            <person name="Jiang Q."/>
            <person name="Mckibben M.T.W."/>
            <person name="Barker M.S."/>
            <person name="Rieseberg L.H."/>
            <person name="Dlugosch K.M."/>
        </authorList>
    </citation>
    <scope>NUCLEOTIDE SEQUENCE</scope>
    <source>
        <strain evidence="8">CAN-66</strain>
        <tissue evidence="8">Leaf</tissue>
    </source>
</reference>
<feature type="domain" description="CBS" evidence="6">
    <location>
        <begin position="363"/>
        <end position="420"/>
    </location>
</feature>
<dbReference type="EMBL" id="JARYMX010000002">
    <property type="protein sequence ID" value="KAJ9559540.1"/>
    <property type="molecule type" value="Genomic_DNA"/>
</dbReference>
<sequence>MPNSHAGSSSRRSMALTASSPHHHHNRRISHNGTTPDRRSSLANSRSMGLTGERTVKRLRLSKALTVPDTTSIYEACRRMAARRVDALLLTDSKSLLCGILTDKDIVTRVIAREIDFENTPVSKVMTRNPVFVLSDSLAVEALQKMVQGKFRHLPVVEHGEVIALLDIEKCLYDAIARMERAAEKGKAIAAAVEGVEKHWGSSVSSWFNFFLSYLLINFKISENLNQIEINKCTASNTFVESLRERMFMPSLATIISENAKIVTVSPSDTVVTASKKMLECRTSSAVATVDNKPVGILTTLWLFFIWTVCTYASESLRGKSCLAKKDCLLMHVISTDIRSKDILMRVIAQDLRPELILVEKVMTPNPECATLDTPIVNALHNMHDGKYLHLPVVDREGCVVAIVDVLHITHAAVSTVGNTAGIDNEAASSMMQKFWDSAMAITPADDEDDLRSESSLRLVSEGAETGKTLPYPSSTHPTAFGFKIQDKRGRMHRFICALIDLTASCFLRLDTRSLADLTTAILHRVGGDIDYNNLPQILYEDEDNDRVIIATDSDLSAAVEHARLSGWKGIKLHLDYSGIPKRRRGFSEAGSLAFAPRDAWTAAYSTVAAGAALVASLGMVAFLRRAG</sequence>
<evidence type="ECO:0000259" key="6">
    <source>
        <dbReference type="PROSITE" id="PS51371"/>
    </source>
</evidence>
<dbReference type="SMART" id="SM00666">
    <property type="entry name" value="PB1"/>
    <property type="match status" value="1"/>
</dbReference>
<dbReference type="Gene3D" id="3.10.580.10">
    <property type="entry name" value="CBS-domain"/>
    <property type="match status" value="3"/>
</dbReference>
<proteinExistence type="predicted"/>
<name>A0AA38TR89_9ASTR</name>
<keyword evidence="5" id="KW-0812">Transmembrane</keyword>
<dbReference type="Proteomes" id="UP001172457">
    <property type="component" value="Chromosome 2"/>
</dbReference>
<dbReference type="SUPFAM" id="SSF54631">
    <property type="entry name" value="CBS-domain pair"/>
    <property type="match status" value="2"/>
</dbReference>
<dbReference type="InterPro" id="IPR000270">
    <property type="entry name" value="PB1_dom"/>
</dbReference>
<evidence type="ECO:0000256" key="4">
    <source>
        <dbReference type="SAM" id="MobiDB-lite"/>
    </source>
</evidence>
<accession>A0AA38TR89</accession>
<dbReference type="Pfam" id="PF00564">
    <property type="entry name" value="PB1"/>
    <property type="match status" value="1"/>
</dbReference>
<protein>
    <submittedName>
        <fullName evidence="8">Uncharacterized protein</fullName>
    </submittedName>
</protein>
<keyword evidence="2 3" id="KW-0129">CBS domain</keyword>
<dbReference type="InterPro" id="IPR050511">
    <property type="entry name" value="AMPK_gamma/SDS23_families"/>
</dbReference>
<feature type="compositionally biased region" description="Basic residues" evidence="4">
    <location>
        <begin position="21"/>
        <end position="30"/>
    </location>
</feature>
<keyword evidence="9" id="KW-1185">Reference proteome</keyword>
<dbReference type="InterPro" id="IPR046342">
    <property type="entry name" value="CBS_dom_sf"/>
</dbReference>
<dbReference type="InterPro" id="IPR000644">
    <property type="entry name" value="CBS_dom"/>
</dbReference>
<evidence type="ECO:0000259" key="7">
    <source>
        <dbReference type="PROSITE" id="PS51745"/>
    </source>
</evidence>
<dbReference type="PROSITE" id="PS51371">
    <property type="entry name" value="CBS"/>
    <property type="match status" value="3"/>
</dbReference>
<feature type="region of interest" description="Disordered" evidence="4">
    <location>
        <begin position="1"/>
        <end position="49"/>
    </location>
</feature>
<dbReference type="PANTHER" id="PTHR13780:SF48">
    <property type="entry name" value="CBS DOMAIN-CONTAINING PROTEIN CBSCBSPB1"/>
    <property type="match status" value="1"/>
</dbReference>
<dbReference type="PROSITE" id="PS51745">
    <property type="entry name" value="PB1"/>
    <property type="match status" value="1"/>
</dbReference>
<feature type="compositionally biased region" description="Polar residues" evidence="4">
    <location>
        <begin position="1"/>
        <end position="20"/>
    </location>
</feature>
<evidence type="ECO:0000313" key="9">
    <source>
        <dbReference type="Proteomes" id="UP001172457"/>
    </source>
</evidence>
<dbReference type="SMART" id="SM00116">
    <property type="entry name" value="CBS"/>
    <property type="match status" value="4"/>
</dbReference>
<evidence type="ECO:0000256" key="1">
    <source>
        <dbReference type="ARBA" id="ARBA00022737"/>
    </source>
</evidence>
<feature type="compositionally biased region" description="Polar residues" evidence="4">
    <location>
        <begin position="31"/>
        <end position="48"/>
    </location>
</feature>
<dbReference type="CDD" id="cd17781">
    <property type="entry name" value="CBS_pair_MUG70_1"/>
    <property type="match status" value="1"/>
</dbReference>
<keyword evidence="1" id="KW-0677">Repeat</keyword>
<gene>
    <name evidence="8" type="ORF">OSB04_004700</name>
</gene>
<organism evidence="8 9">
    <name type="scientific">Centaurea solstitialis</name>
    <name type="common">yellow star-thistle</name>
    <dbReference type="NCBI Taxonomy" id="347529"/>
    <lineage>
        <taxon>Eukaryota</taxon>
        <taxon>Viridiplantae</taxon>
        <taxon>Streptophyta</taxon>
        <taxon>Embryophyta</taxon>
        <taxon>Tracheophyta</taxon>
        <taxon>Spermatophyta</taxon>
        <taxon>Magnoliopsida</taxon>
        <taxon>eudicotyledons</taxon>
        <taxon>Gunneridae</taxon>
        <taxon>Pentapetalae</taxon>
        <taxon>asterids</taxon>
        <taxon>campanulids</taxon>
        <taxon>Asterales</taxon>
        <taxon>Asteraceae</taxon>
        <taxon>Carduoideae</taxon>
        <taxon>Cardueae</taxon>
        <taxon>Centaureinae</taxon>
        <taxon>Centaurea</taxon>
    </lineage>
</organism>
<dbReference type="Pfam" id="PF00571">
    <property type="entry name" value="CBS"/>
    <property type="match status" value="4"/>
</dbReference>
<evidence type="ECO:0000256" key="3">
    <source>
        <dbReference type="PROSITE-ProRule" id="PRU00703"/>
    </source>
</evidence>
<comment type="caution">
    <text evidence="8">The sequence shown here is derived from an EMBL/GenBank/DDBJ whole genome shotgun (WGS) entry which is preliminary data.</text>
</comment>
<feature type="domain" description="CBS" evidence="6">
    <location>
        <begin position="60"/>
        <end position="117"/>
    </location>
</feature>
<feature type="transmembrane region" description="Helical" evidence="5">
    <location>
        <begin position="603"/>
        <end position="624"/>
    </location>
</feature>
<evidence type="ECO:0000256" key="2">
    <source>
        <dbReference type="ARBA" id="ARBA00023122"/>
    </source>
</evidence>
<keyword evidence="5" id="KW-1133">Transmembrane helix</keyword>
<feature type="domain" description="CBS" evidence="6">
    <location>
        <begin position="126"/>
        <end position="184"/>
    </location>
</feature>
<dbReference type="AlphaFoldDB" id="A0AA38TR89"/>
<evidence type="ECO:0000256" key="5">
    <source>
        <dbReference type="SAM" id="Phobius"/>
    </source>
</evidence>